<evidence type="ECO:0000259" key="7">
    <source>
        <dbReference type="Pfam" id="PF00892"/>
    </source>
</evidence>
<comment type="subcellular location">
    <subcellularLocation>
        <location evidence="1">Membrane</location>
        <topology evidence="1">Multi-pass membrane protein</topology>
    </subcellularLocation>
</comment>
<keyword evidence="4 6" id="KW-1133">Transmembrane helix</keyword>
<organism evidence="8 9">
    <name type="scientific">Roseovarius phycicola</name>
    <dbReference type="NCBI Taxonomy" id="3080976"/>
    <lineage>
        <taxon>Bacteria</taxon>
        <taxon>Pseudomonadati</taxon>
        <taxon>Pseudomonadota</taxon>
        <taxon>Alphaproteobacteria</taxon>
        <taxon>Rhodobacterales</taxon>
        <taxon>Roseobacteraceae</taxon>
        <taxon>Roseovarius</taxon>
    </lineage>
</organism>
<evidence type="ECO:0000313" key="9">
    <source>
        <dbReference type="Proteomes" id="UP001364156"/>
    </source>
</evidence>
<feature type="transmembrane region" description="Helical" evidence="6">
    <location>
        <begin position="166"/>
        <end position="187"/>
    </location>
</feature>
<dbReference type="Proteomes" id="UP001364156">
    <property type="component" value="Chromosome"/>
</dbReference>
<dbReference type="SUPFAM" id="SSF103481">
    <property type="entry name" value="Multidrug resistance efflux transporter EmrE"/>
    <property type="match status" value="2"/>
</dbReference>
<protein>
    <submittedName>
        <fullName evidence="8">DMT family transporter</fullName>
    </submittedName>
</protein>
<keyword evidence="5 6" id="KW-0472">Membrane</keyword>
<keyword evidence="9" id="KW-1185">Reference proteome</keyword>
<feature type="transmembrane region" description="Helical" evidence="6">
    <location>
        <begin position="88"/>
        <end position="108"/>
    </location>
</feature>
<evidence type="ECO:0000313" key="8">
    <source>
        <dbReference type="EMBL" id="WWR47035.1"/>
    </source>
</evidence>
<gene>
    <name evidence="8" type="ORF">RZ517_02255</name>
</gene>
<dbReference type="Pfam" id="PF00892">
    <property type="entry name" value="EamA"/>
    <property type="match status" value="2"/>
</dbReference>
<feature type="transmembrane region" description="Helical" evidence="6">
    <location>
        <begin position="194"/>
        <end position="212"/>
    </location>
</feature>
<reference evidence="8 9" key="1">
    <citation type="submission" date="2023-10" db="EMBL/GenBank/DDBJ databases">
        <title>Roseovarius strain S88 nov., isolated from a marine algae.</title>
        <authorList>
            <person name="Lee M.W."/>
            <person name="Lee J.K."/>
            <person name="Kim J.M."/>
            <person name="Choi D.G."/>
            <person name="Baek J.H."/>
            <person name="Bayburt H."/>
            <person name="Jung J.J."/>
            <person name="Han D.M."/>
            <person name="Jeon C.O."/>
        </authorList>
    </citation>
    <scope>NUCLEOTIDE SEQUENCE [LARGE SCALE GENOMIC DNA]</scope>
    <source>
        <strain evidence="8 9">S88</strain>
    </source>
</reference>
<feature type="transmembrane region" description="Helical" evidence="6">
    <location>
        <begin position="278"/>
        <end position="298"/>
    </location>
</feature>
<evidence type="ECO:0000256" key="6">
    <source>
        <dbReference type="SAM" id="Phobius"/>
    </source>
</evidence>
<dbReference type="PANTHER" id="PTHR32322:SF2">
    <property type="entry name" value="EAMA DOMAIN-CONTAINING PROTEIN"/>
    <property type="match status" value="1"/>
</dbReference>
<evidence type="ECO:0000256" key="4">
    <source>
        <dbReference type="ARBA" id="ARBA00022989"/>
    </source>
</evidence>
<dbReference type="InterPro" id="IPR000620">
    <property type="entry name" value="EamA_dom"/>
</dbReference>
<sequence length="300" mass="31985">MKLDDRETSGVTTRPHAQGLPTMLRIFLLIFAAMSLIVLGDTAGKTLIAMGVTPITVAWTRFGIAALLLWPLCALTKDDLPAIRDWRLWLRAGFIAGGIICILTALRTEPIADVFGVFFVGPMVSYLLSALFLKEQITAPRTALLFLGFVGVLLVVKPGFGVSPGLLWALLAGLFYGAYLTATRWLATEIRPRLLLFSQLVIGAILLAPIGLTQSMPALSLPISALILASAIASAAGNFILVTVNRTTPASVVSPLIYTQLIAATIAGFMFFDDLPDAVALSGLGLILFSGLFSLRLAKT</sequence>
<dbReference type="PANTHER" id="PTHR32322">
    <property type="entry name" value="INNER MEMBRANE TRANSPORTER"/>
    <property type="match status" value="1"/>
</dbReference>
<comment type="similarity">
    <text evidence="2">Belongs to the EamA transporter family.</text>
</comment>
<dbReference type="EMBL" id="CP146069">
    <property type="protein sequence ID" value="WWR47035.1"/>
    <property type="molecule type" value="Genomic_DNA"/>
</dbReference>
<name>A0ABZ2HH27_9RHOB</name>
<accession>A0ABZ2HH27</accession>
<dbReference type="RefSeq" id="WP_338549876.1">
    <property type="nucleotide sequence ID" value="NZ_CP146069.1"/>
</dbReference>
<feature type="transmembrane region" description="Helical" evidence="6">
    <location>
        <begin position="59"/>
        <end position="76"/>
    </location>
</feature>
<keyword evidence="3 6" id="KW-0812">Transmembrane</keyword>
<feature type="transmembrane region" description="Helical" evidence="6">
    <location>
        <begin position="20"/>
        <end position="39"/>
    </location>
</feature>
<feature type="transmembrane region" description="Helical" evidence="6">
    <location>
        <begin position="218"/>
        <end position="241"/>
    </location>
</feature>
<feature type="transmembrane region" description="Helical" evidence="6">
    <location>
        <begin position="114"/>
        <end position="133"/>
    </location>
</feature>
<proteinExistence type="inferred from homology"/>
<dbReference type="InterPro" id="IPR050638">
    <property type="entry name" value="AA-Vitamin_Transporters"/>
</dbReference>
<evidence type="ECO:0000256" key="1">
    <source>
        <dbReference type="ARBA" id="ARBA00004141"/>
    </source>
</evidence>
<feature type="domain" description="EamA" evidence="7">
    <location>
        <begin position="27"/>
        <end position="156"/>
    </location>
</feature>
<dbReference type="InterPro" id="IPR037185">
    <property type="entry name" value="EmrE-like"/>
</dbReference>
<feature type="transmembrane region" description="Helical" evidence="6">
    <location>
        <begin position="253"/>
        <end position="272"/>
    </location>
</feature>
<evidence type="ECO:0000256" key="2">
    <source>
        <dbReference type="ARBA" id="ARBA00007362"/>
    </source>
</evidence>
<evidence type="ECO:0000256" key="3">
    <source>
        <dbReference type="ARBA" id="ARBA00022692"/>
    </source>
</evidence>
<feature type="transmembrane region" description="Helical" evidence="6">
    <location>
        <begin position="142"/>
        <end position="160"/>
    </location>
</feature>
<evidence type="ECO:0000256" key="5">
    <source>
        <dbReference type="ARBA" id="ARBA00023136"/>
    </source>
</evidence>
<feature type="domain" description="EamA" evidence="7">
    <location>
        <begin position="164"/>
        <end position="293"/>
    </location>
</feature>